<protein>
    <submittedName>
        <fullName evidence="1">Uncharacterized protein</fullName>
    </submittedName>
</protein>
<dbReference type="EMBL" id="UAUF01000010">
    <property type="protein sequence ID" value="SPZ05356.1"/>
    <property type="molecule type" value="Genomic_DNA"/>
</dbReference>
<evidence type="ECO:0000313" key="1">
    <source>
        <dbReference type="EMBL" id="SPZ05356.1"/>
    </source>
</evidence>
<proteinExistence type="predicted"/>
<reference evidence="1 2" key="1">
    <citation type="submission" date="2018-06" db="EMBL/GenBank/DDBJ databases">
        <authorList>
            <consortium name="Pathogen Informatics"/>
            <person name="Doyle S."/>
        </authorList>
    </citation>
    <scope>NUCLEOTIDE SEQUENCE [LARGE SCALE GENOMIC DNA]</scope>
    <source>
        <strain evidence="1 2">NCTC11842</strain>
    </source>
</reference>
<dbReference type="AlphaFoldDB" id="A0A2X2CI62"/>
<dbReference type="Proteomes" id="UP000250443">
    <property type="component" value="Unassembled WGS sequence"/>
</dbReference>
<gene>
    <name evidence="1" type="ORF">NCTC11842_01776</name>
</gene>
<accession>A0A2X2CI62</accession>
<name>A0A2X2CI62_PSELU</name>
<organism evidence="1 2">
    <name type="scientific">Pseudomonas luteola</name>
    <dbReference type="NCBI Taxonomy" id="47886"/>
    <lineage>
        <taxon>Bacteria</taxon>
        <taxon>Pseudomonadati</taxon>
        <taxon>Pseudomonadota</taxon>
        <taxon>Gammaproteobacteria</taxon>
        <taxon>Pseudomonadales</taxon>
        <taxon>Pseudomonadaceae</taxon>
        <taxon>Pseudomonas</taxon>
    </lineage>
</organism>
<sequence>MHAMRPRFALRTDVGDIKVDLIEEFKKMSALRTWGWECILDGTPQVMPPVSLF</sequence>
<evidence type="ECO:0000313" key="2">
    <source>
        <dbReference type="Proteomes" id="UP000250443"/>
    </source>
</evidence>